<comment type="subcellular location">
    <subcellularLocation>
        <location evidence="1">Membrane</location>
        <topology evidence="1">Multi-pass membrane protein</topology>
    </subcellularLocation>
</comment>
<name>A0AB34JL61_PRYPA</name>
<feature type="signal peptide" evidence="9">
    <location>
        <begin position="1"/>
        <end position="27"/>
    </location>
</feature>
<dbReference type="InterPro" id="IPR057366">
    <property type="entry name" value="TRPM-like"/>
</dbReference>
<gene>
    <name evidence="12" type="ORF">AB1Y20_017766</name>
</gene>
<keyword evidence="4" id="KW-1133">Transmembrane helix</keyword>
<sequence length="1066" mass="118085">MGLLRRALATATALFLVLHYAARVASACADALATLVRHLPTADASPTAVRARAIAAFAISAAMWFPWLSALSSAARALAHVRINPFRRRTRPPHVKAVSTALVSLLSLIQLQRARLVDGILRRESLKVTALFIERLRRRENLVVRVQRFVRAMLLRQSDARARVICGGGRLRFAAAQAAQRGAWQAPAPWVRVLVEQTPARGRAAPAAADAAHAEAMKEASEVVGRWLVHDSRLGIPSVVISLVGGARPFSLKPTLKASFERGLVHAARSGRTWIMSGGTNCGIMALAGQALAEHKATLVGITAWGATLGREQLESASEAAQGEEPPVVEYTAHQRPSKPGAAAVEPNHSCFVFVDDATCGTKAWGREMESRLMIEKALCERYDVPLVLVVVEGGAETVNAILKYLEKGFPVLLLRHSGGAADLVADRLEEADRERLEHIRHRGESSPHHSVLEESDGFDKSPSTPTRLRVGSTEGRRLPKRMPSDNPEQHFAEKGASDDIGVFARPPPPLLSKATSGTGSEYDEASTPKPLKAFAFVTEAERVQPTVTRDGSQQDDGPGLRTSSPAMSYAEHMASLCSSHQAQYTHPSIDPANSELSPSTTAPGRYSAFSSPRSRGGAGGFCPPDRMKNDLTAGGRHPKRSSDSRSRFDRVKHVVDRIVELEMAHRAESEDLQESRQLVFSYDVEQALHSSDVEENFDEAMLKAITRTGAVPLRAKLCLALDWNNASIMRQVLSDARAQAAVMQELVHQLDPASIDARPNTPFELQLCRDLAHVLHHTVTELKDADFDEDLVSLLLEQPHMQLEYFPFTLLVLFDDHPMGSNTRDWVQNLKGYLPLASWNLDSEEYIHRPCLGTGSRPGVLELLLWAVLAGRDRLAKVLWQHTEEPIRYALLVSQLYAHMATKEKTQSGQREKLIRSAEFEEWSVAMLTSCRREDVAIALLEDDFEGRWPSRLLELAISGGSKRFIAHEYCEELLDRRQRWRGDTLDSDAVMPQSATAYHAYICVFDYLLRDIEARLHSRIQSHRTETEISIATPSIQKLRSHNHSRSYTRLKTRPLFQERNRLA</sequence>
<feature type="region of interest" description="Disordered" evidence="8">
    <location>
        <begin position="581"/>
        <end position="649"/>
    </location>
</feature>
<evidence type="ECO:0000256" key="2">
    <source>
        <dbReference type="ARBA" id="ARBA00022448"/>
    </source>
</evidence>
<dbReference type="GO" id="GO:0030001">
    <property type="term" value="P:metal ion transport"/>
    <property type="evidence" value="ECO:0007669"/>
    <property type="project" value="TreeGrafter"/>
</dbReference>
<reference evidence="12 13" key="1">
    <citation type="journal article" date="2024" name="Science">
        <title>Giant polyketide synthase enzymes in the biosynthesis of giant marine polyether toxins.</title>
        <authorList>
            <person name="Fallon T.R."/>
            <person name="Shende V.V."/>
            <person name="Wierzbicki I.H."/>
            <person name="Pendleton A.L."/>
            <person name="Watervoot N.F."/>
            <person name="Auber R.P."/>
            <person name="Gonzalez D.J."/>
            <person name="Wisecaver J.H."/>
            <person name="Moore B.S."/>
        </authorList>
    </citation>
    <scope>NUCLEOTIDE SEQUENCE [LARGE SCALE GENOMIC DNA]</scope>
    <source>
        <strain evidence="12 13">12B1</strain>
    </source>
</reference>
<feature type="domain" description="TRPM SLOG" evidence="10">
    <location>
        <begin position="225"/>
        <end position="430"/>
    </location>
</feature>
<accession>A0AB34JL61</accession>
<feature type="chain" id="PRO_5044268854" description="TRPM SLOG domain-containing protein" evidence="9">
    <location>
        <begin position="28"/>
        <end position="1066"/>
    </location>
</feature>
<dbReference type="EMBL" id="JBGBPQ010000006">
    <property type="protein sequence ID" value="KAL1522795.1"/>
    <property type="molecule type" value="Genomic_DNA"/>
</dbReference>
<evidence type="ECO:0000313" key="12">
    <source>
        <dbReference type="EMBL" id="KAL1522795.1"/>
    </source>
</evidence>
<dbReference type="InterPro" id="IPR050927">
    <property type="entry name" value="TRPM"/>
</dbReference>
<feature type="compositionally biased region" description="Polar residues" evidence="8">
    <location>
        <begin position="546"/>
        <end position="566"/>
    </location>
</feature>
<feature type="region of interest" description="Disordered" evidence="8">
    <location>
        <begin position="440"/>
        <end position="527"/>
    </location>
</feature>
<protein>
    <recommendedName>
        <fullName evidence="14">TRPM SLOG domain-containing protein</fullName>
    </recommendedName>
</protein>
<dbReference type="Pfam" id="PF25508">
    <property type="entry name" value="TRPM2"/>
    <property type="match status" value="1"/>
</dbReference>
<proteinExistence type="predicted"/>
<evidence type="ECO:0000256" key="1">
    <source>
        <dbReference type="ARBA" id="ARBA00004141"/>
    </source>
</evidence>
<keyword evidence="13" id="KW-1185">Reference proteome</keyword>
<evidence type="ECO:0000256" key="3">
    <source>
        <dbReference type="ARBA" id="ARBA00022692"/>
    </source>
</evidence>
<keyword evidence="6" id="KW-0472">Membrane</keyword>
<dbReference type="Pfam" id="PF18139">
    <property type="entry name" value="LSDAT_euk"/>
    <property type="match status" value="1"/>
</dbReference>
<dbReference type="Gene3D" id="3.40.50.450">
    <property type="match status" value="1"/>
</dbReference>
<keyword evidence="5" id="KW-0406">Ion transport</keyword>
<dbReference type="GO" id="GO:0005261">
    <property type="term" value="F:monoatomic cation channel activity"/>
    <property type="evidence" value="ECO:0007669"/>
    <property type="project" value="TreeGrafter"/>
</dbReference>
<feature type="compositionally biased region" description="Basic and acidic residues" evidence="8">
    <location>
        <begin position="488"/>
        <end position="498"/>
    </location>
</feature>
<feature type="compositionally biased region" description="Polar residues" evidence="8">
    <location>
        <begin position="595"/>
        <end position="614"/>
    </location>
</feature>
<evidence type="ECO:0000256" key="6">
    <source>
        <dbReference type="ARBA" id="ARBA00023136"/>
    </source>
</evidence>
<dbReference type="GO" id="GO:0005886">
    <property type="term" value="C:plasma membrane"/>
    <property type="evidence" value="ECO:0007669"/>
    <property type="project" value="TreeGrafter"/>
</dbReference>
<evidence type="ECO:0000256" key="4">
    <source>
        <dbReference type="ARBA" id="ARBA00022989"/>
    </source>
</evidence>
<feature type="domain" description="TRPM-like" evidence="11">
    <location>
        <begin position="861"/>
        <end position="969"/>
    </location>
</feature>
<dbReference type="PANTHER" id="PTHR13800:SF12">
    <property type="entry name" value="TRANSIENT RECEPTOR POTENTIAL CATION CHANNEL SUBFAMILY M MEMBER-LIKE 2"/>
    <property type="match status" value="1"/>
</dbReference>
<evidence type="ECO:0000256" key="7">
    <source>
        <dbReference type="ARBA" id="ARBA00023303"/>
    </source>
</evidence>
<evidence type="ECO:0000259" key="11">
    <source>
        <dbReference type="Pfam" id="PF25508"/>
    </source>
</evidence>
<dbReference type="AlphaFoldDB" id="A0AB34JL61"/>
<evidence type="ECO:0000259" key="10">
    <source>
        <dbReference type="Pfam" id="PF18139"/>
    </source>
</evidence>
<keyword evidence="2" id="KW-0813">Transport</keyword>
<dbReference type="Proteomes" id="UP001515480">
    <property type="component" value="Unassembled WGS sequence"/>
</dbReference>
<evidence type="ECO:0000256" key="8">
    <source>
        <dbReference type="SAM" id="MobiDB-lite"/>
    </source>
</evidence>
<dbReference type="PANTHER" id="PTHR13800">
    <property type="entry name" value="TRANSIENT RECEPTOR POTENTIAL CATION CHANNEL, SUBFAMILY M, MEMBER 6"/>
    <property type="match status" value="1"/>
</dbReference>
<organism evidence="12 13">
    <name type="scientific">Prymnesium parvum</name>
    <name type="common">Toxic golden alga</name>
    <dbReference type="NCBI Taxonomy" id="97485"/>
    <lineage>
        <taxon>Eukaryota</taxon>
        <taxon>Haptista</taxon>
        <taxon>Haptophyta</taxon>
        <taxon>Prymnesiophyceae</taxon>
        <taxon>Prymnesiales</taxon>
        <taxon>Prymnesiaceae</taxon>
        <taxon>Prymnesium</taxon>
    </lineage>
</organism>
<keyword evidence="7" id="KW-0407">Ion channel</keyword>
<comment type="caution">
    <text evidence="12">The sequence shown here is derived from an EMBL/GenBank/DDBJ whole genome shotgun (WGS) entry which is preliminary data.</text>
</comment>
<feature type="region of interest" description="Disordered" evidence="8">
    <location>
        <begin position="543"/>
        <end position="566"/>
    </location>
</feature>
<keyword evidence="9" id="KW-0732">Signal</keyword>
<evidence type="ECO:0008006" key="14">
    <source>
        <dbReference type="Google" id="ProtNLM"/>
    </source>
</evidence>
<keyword evidence="3" id="KW-0812">Transmembrane</keyword>
<evidence type="ECO:0000256" key="9">
    <source>
        <dbReference type="SAM" id="SignalP"/>
    </source>
</evidence>
<dbReference type="InterPro" id="IPR041491">
    <property type="entry name" value="TRPM_SLOG"/>
</dbReference>
<feature type="compositionally biased region" description="Basic and acidic residues" evidence="8">
    <location>
        <begin position="440"/>
        <end position="453"/>
    </location>
</feature>
<evidence type="ECO:0000313" key="13">
    <source>
        <dbReference type="Proteomes" id="UP001515480"/>
    </source>
</evidence>
<evidence type="ECO:0000256" key="5">
    <source>
        <dbReference type="ARBA" id="ARBA00023065"/>
    </source>
</evidence>